<keyword evidence="3" id="KW-1185">Reference proteome</keyword>
<name>A0ABV5G9D7_9MICC</name>
<dbReference type="Proteomes" id="UP001589575">
    <property type="component" value="Unassembled WGS sequence"/>
</dbReference>
<evidence type="ECO:0000313" key="2">
    <source>
        <dbReference type="EMBL" id="MFB9075567.1"/>
    </source>
</evidence>
<feature type="compositionally biased region" description="Basic residues" evidence="1">
    <location>
        <begin position="33"/>
        <end position="43"/>
    </location>
</feature>
<organism evidence="2 3">
    <name type="scientific">Citricoccus parietis</name>
    <dbReference type="NCBI Taxonomy" id="592307"/>
    <lineage>
        <taxon>Bacteria</taxon>
        <taxon>Bacillati</taxon>
        <taxon>Actinomycetota</taxon>
        <taxon>Actinomycetes</taxon>
        <taxon>Micrococcales</taxon>
        <taxon>Micrococcaceae</taxon>
        <taxon>Citricoccus</taxon>
    </lineage>
</organism>
<reference evidence="2 3" key="1">
    <citation type="submission" date="2024-09" db="EMBL/GenBank/DDBJ databases">
        <authorList>
            <person name="Sun Q."/>
            <person name="Mori K."/>
        </authorList>
    </citation>
    <scope>NUCLEOTIDE SEQUENCE [LARGE SCALE GENOMIC DNA]</scope>
    <source>
        <strain evidence="2 3">CCM 7609</strain>
    </source>
</reference>
<feature type="region of interest" description="Disordered" evidence="1">
    <location>
        <begin position="19"/>
        <end position="47"/>
    </location>
</feature>
<comment type="caution">
    <text evidence="2">The sequence shown here is derived from an EMBL/GenBank/DDBJ whole genome shotgun (WGS) entry which is preliminary data.</text>
</comment>
<gene>
    <name evidence="2" type="ORF">ACFFX0_32145</name>
</gene>
<proteinExistence type="predicted"/>
<sequence length="77" mass="8325">MPSALPAWAASGSSLEQAASTGKAAIPASPTRTCRRPGRRRGSGVRGADPGECFRLDMTYLRYFFCGGRTTFEFYSL</sequence>
<accession>A0ABV5G9D7</accession>
<evidence type="ECO:0000256" key="1">
    <source>
        <dbReference type="SAM" id="MobiDB-lite"/>
    </source>
</evidence>
<dbReference type="EMBL" id="JBHMFI010000023">
    <property type="protein sequence ID" value="MFB9075567.1"/>
    <property type="molecule type" value="Genomic_DNA"/>
</dbReference>
<protein>
    <submittedName>
        <fullName evidence="2">Uncharacterized protein</fullName>
    </submittedName>
</protein>
<evidence type="ECO:0000313" key="3">
    <source>
        <dbReference type="Proteomes" id="UP001589575"/>
    </source>
</evidence>